<feature type="compositionally biased region" description="Low complexity" evidence="3">
    <location>
        <begin position="417"/>
        <end position="426"/>
    </location>
</feature>
<proteinExistence type="predicted"/>
<keyword evidence="7" id="KW-1185">Reference proteome</keyword>
<dbReference type="EMBL" id="CAIX01000257">
    <property type="protein sequence ID" value="CCI48943.1"/>
    <property type="molecule type" value="Genomic_DNA"/>
</dbReference>
<dbReference type="OrthoDB" id="439808at2759"/>
<evidence type="ECO:0000259" key="4">
    <source>
        <dbReference type="PROSITE" id="PS50102"/>
    </source>
</evidence>
<dbReference type="SUPFAM" id="SSF54928">
    <property type="entry name" value="RNA-binding domain, RBD"/>
    <property type="match status" value="1"/>
</dbReference>
<dbReference type="InterPro" id="IPR012677">
    <property type="entry name" value="Nucleotide-bd_a/b_plait_sf"/>
</dbReference>
<dbReference type="InterPro" id="IPR035979">
    <property type="entry name" value="RBD_domain_sf"/>
</dbReference>
<dbReference type="SMART" id="SM00360">
    <property type="entry name" value="RRM"/>
    <property type="match status" value="1"/>
</dbReference>
<dbReference type="InterPro" id="IPR000504">
    <property type="entry name" value="RRM_dom"/>
</dbReference>
<comment type="caution">
    <text evidence="6">The sequence shown here is derived from an EMBL/GenBank/DDBJ whole genome shotgun (WGS) entry which is preliminary data.</text>
</comment>
<dbReference type="InParanoid" id="A0A024GQ01"/>
<dbReference type="Gene3D" id="3.30.70.330">
    <property type="match status" value="1"/>
</dbReference>
<evidence type="ECO:0000256" key="2">
    <source>
        <dbReference type="PROSITE-ProRule" id="PRU00176"/>
    </source>
</evidence>
<feature type="region of interest" description="Disordered" evidence="3">
    <location>
        <begin position="1"/>
        <end position="23"/>
    </location>
</feature>
<evidence type="ECO:0000313" key="7">
    <source>
        <dbReference type="Proteomes" id="UP000053237"/>
    </source>
</evidence>
<evidence type="ECO:0000256" key="1">
    <source>
        <dbReference type="ARBA" id="ARBA00022884"/>
    </source>
</evidence>
<dbReference type="Pfam" id="PF00076">
    <property type="entry name" value="RRM_1"/>
    <property type="match status" value="1"/>
</dbReference>
<dbReference type="AlphaFoldDB" id="A0A024GQ01"/>
<dbReference type="PANTHER" id="PTHR48025:SF1">
    <property type="entry name" value="RRM DOMAIN-CONTAINING PROTEIN"/>
    <property type="match status" value="1"/>
</dbReference>
<protein>
    <recommendedName>
        <fullName evidence="4">RRM domain-containing protein</fullName>
    </recommendedName>
</protein>
<dbReference type="STRING" id="65357.A0A024GQ01"/>
<dbReference type="Proteomes" id="UP000053237">
    <property type="component" value="Unassembled WGS sequence"/>
</dbReference>
<name>A0A024GQ01_9STRA</name>
<dbReference type="GO" id="GO:0003729">
    <property type="term" value="F:mRNA binding"/>
    <property type="evidence" value="ECO:0007669"/>
    <property type="project" value="TreeGrafter"/>
</dbReference>
<dbReference type="InterPro" id="IPR050502">
    <property type="entry name" value="Euk_RNA-bind_prot"/>
</dbReference>
<feature type="domain" description="RRM" evidence="4">
    <location>
        <begin position="454"/>
        <end position="524"/>
    </location>
</feature>
<dbReference type="PANTHER" id="PTHR48025">
    <property type="entry name" value="OS02G0815200 PROTEIN"/>
    <property type="match status" value="1"/>
</dbReference>
<dbReference type="PROSITE" id="PS50102">
    <property type="entry name" value="RRM"/>
    <property type="match status" value="1"/>
</dbReference>
<evidence type="ECO:0000256" key="3">
    <source>
        <dbReference type="SAM" id="MobiDB-lite"/>
    </source>
</evidence>
<feature type="region of interest" description="Disordered" evidence="3">
    <location>
        <begin position="417"/>
        <end position="459"/>
    </location>
</feature>
<organism evidence="6 7">
    <name type="scientific">Albugo candida</name>
    <dbReference type="NCBI Taxonomy" id="65357"/>
    <lineage>
        <taxon>Eukaryota</taxon>
        <taxon>Sar</taxon>
        <taxon>Stramenopiles</taxon>
        <taxon>Oomycota</taxon>
        <taxon>Peronosporomycetes</taxon>
        <taxon>Albuginales</taxon>
        <taxon>Albuginaceae</taxon>
        <taxon>Albugo</taxon>
    </lineage>
</organism>
<dbReference type="CDD" id="cd00590">
    <property type="entry name" value="RRM_SF"/>
    <property type="match status" value="1"/>
</dbReference>
<dbReference type="EMBL" id="CAIX01000257">
    <property type="protein sequence ID" value="CCI48936.1"/>
    <property type="molecule type" value="Genomic_DNA"/>
</dbReference>
<evidence type="ECO:0000313" key="5">
    <source>
        <dbReference type="EMBL" id="CCI48936.1"/>
    </source>
</evidence>
<reference evidence="6 7" key="1">
    <citation type="submission" date="2012-05" db="EMBL/GenBank/DDBJ databases">
        <title>Recombination and specialization in a pathogen metapopulation.</title>
        <authorList>
            <person name="Gardiner A."/>
            <person name="Kemen E."/>
            <person name="Schultz-Larsen T."/>
            <person name="MacLean D."/>
            <person name="Van Oosterhout C."/>
            <person name="Jones J.D.G."/>
        </authorList>
    </citation>
    <scope>NUCLEOTIDE SEQUENCE [LARGE SCALE GENOMIC DNA]</scope>
    <source>
        <strain evidence="6 7">Ac Nc2</strain>
    </source>
</reference>
<gene>
    <name evidence="5" type="ORF">BN9_101450</name>
    <name evidence="6" type="ORF">BN9_101520</name>
</gene>
<accession>A0A024GQ01</accession>
<keyword evidence="1 2" id="KW-0694">RNA-binding</keyword>
<evidence type="ECO:0000313" key="6">
    <source>
        <dbReference type="EMBL" id="CCI48943.1"/>
    </source>
</evidence>
<sequence length="532" mass="58943">MVAPSDSMPKSPESAHGIEVQTHTQSSKQTYIIDASLYKNLENQLELICKDSNTQMYVTPQEALLLEMYTFKESGVPQTDINSKNCNSYPLSSHTNGNVRKSKANITPITIPQERAFLKSATPKAETMAKTMKSKGTPVSDRERVQNFLAHRQNQSSAGKTCFSSKTPRSSVKKLANSVNSSNGNGKRRCNPLADILKSTSAVNTSASAAKRPRRLSERPTPAALKMSYLEPGEIGNKRAGADLSDEHYMPNQNWDTSDPSSIKVNLPQVAIAANNTLVVELTLSKETDFCINFYQKCEKLGASGKTLYQLSYRENEEEPFQQSWNVDRTKEFSFPLDKDLISFGKAFSLRISVTLEGYVLMVNQVFAGKCRHQVPIVEGEDLSISILSHDAHEDQQSIAVHRIWWGHTELLSSETNTLSSASSRSPGKQSLDRGDSNRTASGNRTSRHTPHPFELFVGNLPHGTSREELSFLFEYLGYETVRITQRGSGFVTLRSAEDMDRAVEHLNGKTFNGRILQVSCALPAKSASNYG</sequence>